<dbReference type="EMBL" id="ARYC01001389">
    <property type="protein sequence ID" value="KEJ82992.1"/>
    <property type="molecule type" value="Genomic_DNA"/>
</dbReference>
<reference evidence="2" key="1">
    <citation type="journal article" date="2014" name="Cell">
        <title>The Architecture of a Scrambled Genome Reveals Massive Levels of Genomic Rearrangement during Development.</title>
        <authorList>
            <person name="Chen X."/>
            <person name="Bracht J.R."/>
            <person name="Goldman A.D."/>
            <person name="Dolzhenko E."/>
            <person name="Clay D.M."/>
            <person name="Swart E.C."/>
            <person name="Perlman D.H."/>
            <person name="Doak T.G."/>
            <person name="Stuart A."/>
            <person name="Amemiya C.T."/>
            <person name="Sebra R.P."/>
            <person name="Landweber L.F."/>
        </authorList>
    </citation>
    <scope>NUCLEOTIDE SEQUENCE [LARGE SCALE GENOMIC DNA]</scope>
    <source>
        <strain evidence="2">JRB310</strain>
    </source>
</reference>
<evidence type="ECO:0000313" key="1">
    <source>
        <dbReference type="EMBL" id="KEJ82992.1"/>
    </source>
</evidence>
<name>A0A073IC69_9SPIT</name>
<organism evidence="1 2">
    <name type="scientific">Oxytricha trifallax</name>
    <dbReference type="NCBI Taxonomy" id="1172189"/>
    <lineage>
        <taxon>Eukaryota</taxon>
        <taxon>Sar</taxon>
        <taxon>Alveolata</taxon>
        <taxon>Ciliophora</taxon>
        <taxon>Intramacronucleata</taxon>
        <taxon>Spirotrichea</taxon>
        <taxon>Stichotrichia</taxon>
        <taxon>Sporadotrichida</taxon>
        <taxon>Oxytrichidae</taxon>
        <taxon>Oxytrichinae</taxon>
        <taxon>Oxytricha</taxon>
    </lineage>
</organism>
<proteinExistence type="predicted"/>
<comment type="caution">
    <text evidence="1">The sequence shown here is derived from an EMBL/GenBank/DDBJ whole genome shotgun (WGS) entry which is preliminary data.</text>
</comment>
<protein>
    <submittedName>
        <fullName evidence="1">Uncharacterized protein</fullName>
    </submittedName>
</protein>
<dbReference type="AlphaFoldDB" id="A0A073IC69"/>
<evidence type="ECO:0000313" key="2">
    <source>
        <dbReference type="Proteomes" id="UP000053232"/>
    </source>
</evidence>
<dbReference type="Proteomes" id="UP000053232">
    <property type="component" value="Unassembled WGS sequence"/>
</dbReference>
<keyword evidence="2" id="KW-1185">Reference proteome</keyword>
<gene>
    <name evidence="1" type="ORF">OXYTRIMIC_347</name>
</gene>
<accession>A0A073IC69</accession>
<sequence>MALISVQESLSTFVCKNQARFDKTLPITQQLLNGLGFTQAFDTLYKVLFQKDYQVKQSVCFYGSSPFAKIIIKMLEQIFVCGMLKRKEPASNYKLQEMCTKTQPQIVFVDKTNESYTFNLLEFHLEVLIKRMNQSAQ</sequence>